<dbReference type="PRINTS" id="PR00100">
    <property type="entry name" value="AOTCASE"/>
</dbReference>
<dbReference type="GO" id="GO:0019240">
    <property type="term" value="P:citrulline biosynthetic process"/>
    <property type="evidence" value="ECO:0007669"/>
    <property type="project" value="TreeGrafter"/>
</dbReference>
<dbReference type="Proteomes" id="UP000245634">
    <property type="component" value="Unassembled WGS sequence"/>
</dbReference>
<evidence type="ECO:0000313" key="11">
    <source>
        <dbReference type="EMBL" id="PWK04976.1"/>
    </source>
</evidence>
<comment type="similarity">
    <text evidence="3 8">Belongs to the aspartate/ornithine carbamoyltransferase superfamily. OTCase family.</text>
</comment>
<feature type="binding site" evidence="8">
    <location>
        <position position="118"/>
    </location>
    <ligand>
        <name>carbamoyl phosphate</name>
        <dbReference type="ChEBI" id="CHEBI:58228"/>
    </ligand>
</feature>
<dbReference type="RefSeq" id="WP_109691385.1">
    <property type="nucleotide sequence ID" value="NZ_QGGL01000031.1"/>
</dbReference>
<evidence type="ECO:0000256" key="5">
    <source>
        <dbReference type="ARBA" id="ARBA00016634"/>
    </source>
</evidence>
<evidence type="ECO:0000313" key="12">
    <source>
        <dbReference type="Proteomes" id="UP000245634"/>
    </source>
</evidence>
<dbReference type="InterPro" id="IPR006132">
    <property type="entry name" value="Asp/Orn_carbamoyltranf_P-bd"/>
</dbReference>
<feature type="domain" description="Aspartate/ornithine carbamoyltransferase Asp/Orn-binding" evidence="9">
    <location>
        <begin position="164"/>
        <end position="318"/>
    </location>
</feature>
<dbReference type="InterPro" id="IPR006130">
    <property type="entry name" value="Asp/Orn_carbamoylTrfase"/>
</dbReference>
<evidence type="ECO:0000256" key="2">
    <source>
        <dbReference type="ARBA" id="ARBA00004975"/>
    </source>
</evidence>
<proteinExistence type="inferred from homology"/>
<comment type="catalytic activity">
    <reaction evidence="7 8">
        <text>carbamoyl phosphate + L-ornithine = L-citrulline + phosphate + H(+)</text>
        <dbReference type="Rhea" id="RHEA:19513"/>
        <dbReference type="ChEBI" id="CHEBI:15378"/>
        <dbReference type="ChEBI" id="CHEBI:43474"/>
        <dbReference type="ChEBI" id="CHEBI:46911"/>
        <dbReference type="ChEBI" id="CHEBI:57743"/>
        <dbReference type="ChEBI" id="CHEBI:58228"/>
        <dbReference type="EC" id="2.1.3.3"/>
    </reaction>
</comment>
<dbReference type="PRINTS" id="PR00102">
    <property type="entry name" value="OTCASE"/>
</dbReference>
<evidence type="ECO:0000256" key="6">
    <source>
        <dbReference type="ARBA" id="ARBA00022679"/>
    </source>
</evidence>
<feature type="binding site" evidence="8">
    <location>
        <position position="308"/>
    </location>
    <ligand>
        <name>carbamoyl phosphate</name>
        <dbReference type="ChEBI" id="CHEBI:58228"/>
    </ligand>
</feature>
<dbReference type="AlphaFoldDB" id="A0A316D292"/>
<evidence type="ECO:0000256" key="8">
    <source>
        <dbReference type="HAMAP-Rule" id="MF_01109"/>
    </source>
</evidence>
<dbReference type="NCBIfam" id="TIGR00658">
    <property type="entry name" value="orni_carb_tr"/>
    <property type="match status" value="1"/>
</dbReference>
<evidence type="ECO:0000259" key="10">
    <source>
        <dbReference type="Pfam" id="PF02729"/>
    </source>
</evidence>
<evidence type="ECO:0000256" key="3">
    <source>
        <dbReference type="ARBA" id="ARBA00007805"/>
    </source>
</evidence>
<dbReference type="EC" id="2.1.3.3" evidence="4 8"/>
<dbReference type="FunFam" id="3.40.50.1370:FF:000008">
    <property type="entry name" value="Ornithine carbamoyltransferase"/>
    <property type="match status" value="1"/>
</dbReference>
<keyword evidence="8" id="KW-0963">Cytoplasm</keyword>
<dbReference type="PANTHER" id="PTHR45753:SF3">
    <property type="entry name" value="ORNITHINE TRANSCARBAMYLASE, MITOCHONDRIAL"/>
    <property type="match status" value="1"/>
</dbReference>
<comment type="function">
    <text evidence="1">Reversibly catalyzes the transfer of the carbamoyl group from carbamoyl phosphate (CP) to the N(epsilon) atom of ornithine (ORN) to produce L-citrulline.</text>
</comment>
<feature type="binding site" evidence="8">
    <location>
        <position position="94"/>
    </location>
    <ligand>
        <name>carbamoyl phosphate</name>
        <dbReference type="ChEBI" id="CHEBI:58228"/>
    </ligand>
</feature>
<feature type="binding site" evidence="8">
    <location>
        <begin position="145"/>
        <end position="148"/>
    </location>
    <ligand>
        <name>carbamoyl phosphate</name>
        <dbReference type="ChEBI" id="CHEBI:58228"/>
    </ligand>
</feature>
<name>A0A316D292_9BACL</name>
<feature type="binding site" evidence="8">
    <location>
        <begin position="67"/>
        <end position="70"/>
    </location>
    <ligand>
        <name>carbamoyl phosphate</name>
        <dbReference type="ChEBI" id="CHEBI:58228"/>
    </ligand>
</feature>
<keyword evidence="12" id="KW-1185">Reference proteome</keyword>
<feature type="binding site" evidence="8">
    <location>
        <position position="176"/>
    </location>
    <ligand>
        <name>L-ornithine</name>
        <dbReference type="ChEBI" id="CHEBI:46911"/>
    </ligand>
</feature>
<organism evidence="11 12">
    <name type="scientific">Tumebacillus permanentifrigoris</name>
    <dbReference type="NCBI Taxonomy" id="378543"/>
    <lineage>
        <taxon>Bacteria</taxon>
        <taxon>Bacillati</taxon>
        <taxon>Bacillota</taxon>
        <taxon>Bacilli</taxon>
        <taxon>Bacillales</taxon>
        <taxon>Alicyclobacillaceae</taxon>
        <taxon>Tumebacillus</taxon>
    </lineage>
</organism>
<dbReference type="InterPro" id="IPR006131">
    <property type="entry name" value="Asp_carbamoyltransf_Asp/Orn-bd"/>
</dbReference>
<feature type="binding site" evidence="8">
    <location>
        <begin position="244"/>
        <end position="245"/>
    </location>
    <ligand>
        <name>L-ornithine</name>
        <dbReference type="ChEBI" id="CHEBI:46911"/>
    </ligand>
</feature>
<dbReference type="InterPro" id="IPR002292">
    <property type="entry name" value="Orn/put_carbamltrans"/>
</dbReference>
<dbReference type="GO" id="GO:0004585">
    <property type="term" value="F:ornithine carbamoyltransferase activity"/>
    <property type="evidence" value="ECO:0007669"/>
    <property type="project" value="UniProtKB-UniRule"/>
</dbReference>
<feature type="binding site" evidence="8">
    <location>
        <begin position="280"/>
        <end position="281"/>
    </location>
    <ligand>
        <name>carbamoyl phosphate</name>
        <dbReference type="ChEBI" id="CHEBI:58228"/>
    </ligand>
</feature>
<comment type="caution">
    <text evidence="11">The sequence shown here is derived from an EMBL/GenBank/DDBJ whole genome shotgun (WGS) entry which is preliminary data.</text>
</comment>
<sequence length="321" mass="35386">MATIPLTQSWNLKNWQGHDFLDFADHSALDLQDLLALAIDLKDKHQKGTPFRPLAGKTLGMIFEKASTRTRVSFEVAMFQLGGHALFLSGSDTQIGRGEPIPDTARVLSRYVDGLMIRTFGHANVIELARYATVPVINGLTDLHHPCQVLADILTLWEKKGTLKGLTVTYIGDGNNMANSWLVAAPKFGLNLHIATPAGYECDPAVVEQAQGYAKLHGTEIVLTHDPVVAVTNTDMIYTDVWASMGQESEQQERLDKFTAYQVNAELVKHAKPDYLFMHCLPAHRGEEVTSDVIDGPNSVVFDEAENRLHVQKAILVATMA</sequence>
<dbReference type="Pfam" id="PF02729">
    <property type="entry name" value="OTCace_N"/>
    <property type="match status" value="1"/>
</dbReference>
<dbReference type="GO" id="GO:0016597">
    <property type="term" value="F:amino acid binding"/>
    <property type="evidence" value="ECO:0007669"/>
    <property type="project" value="InterPro"/>
</dbReference>
<dbReference type="Gene3D" id="3.40.50.1370">
    <property type="entry name" value="Aspartate/ornithine carbamoyltransferase"/>
    <property type="match status" value="2"/>
</dbReference>
<dbReference type="SUPFAM" id="SSF53671">
    <property type="entry name" value="Aspartate/ornithine carbamoyltransferase"/>
    <property type="match status" value="1"/>
</dbReference>
<evidence type="ECO:0000259" key="9">
    <source>
        <dbReference type="Pfam" id="PF00185"/>
    </source>
</evidence>
<evidence type="ECO:0000256" key="7">
    <source>
        <dbReference type="ARBA" id="ARBA00048772"/>
    </source>
</evidence>
<comment type="subcellular location">
    <subcellularLocation>
        <location evidence="8">Cytoplasm</location>
    </subcellularLocation>
</comment>
<dbReference type="Pfam" id="PF00185">
    <property type="entry name" value="OTCace"/>
    <property type="match status" value="1"/>
</dbReference>
<gene>
    <name evidence="11" type="ORF">C7459_1315</name>
</gene>
<dbReference type="GO" id="GO:0042450">
    <property type="term" value="P:L-arginine biosynthetic process via ornithine"/>
    <property type="evidence" value="ECO:0007669"/>
    <property type="project" value="UniProtKB-UniRule"/>
</dbReference>
<keyword evidence="6 8" id="KW-0808">Transferase</keyword>
<dbReference type="NCBIfam" id="NF001986">
    <property type="entry name" value="PRK00779.1"/>
    <property type="match status" value="1"/>
</dbReference>
<dbReference type="InterPro" id="IPR024904">
    <property type="entry name" value="OTCase_ArgI"/>
</dbReference>
<dbReference type="PROSITE" id="PS00097">
    <property type="entry name" value="CARBAMOYLTRANSFERASE"/>
    <property type="match status" value="1"/>
</dbReference>
<accession>A0A316D292</accession>
<evidence type="ECO:0000256" key="4">
    <source>
        <dbReference type="ARBA" id="ARBA00013007"/>
    </source>
</evidence>
<dbReference type="EMBL" id="QGGL01000031">
    <property type="protein sequence ID" value="PWK04976.1"/>
    <property type="molecule type" value="Genomic_DNA"/>
</dbReference>
<feature type="domain" description="Aspartate/ornithine carbamoyltransferase carbamoyl-P binding" evidence="10">
    <location>
        <begin position="19"/>
        <end position="158"/>
    </location>
</feature>
<comment type="pathway">
    <text evidence="2">Amino-acid biosynthesis; L-arginine biosynthesis; L-arginine from L-ornithine and carbamoyl phosphate: step 1/3.</text>
</comment>
<dbReference type="PANTHER" id="PTHR45753">
    <property type="entry name" value="ORNITHINE CARBAMOYLTRANSFERASE, MITOCHONDRIAL"/>
    <property type="match status" value="1"/>
</dbReference>
<evidence type="ECO:0000256" key="1">
    <source>
        <dbReference type="ARBA" id="ARBA00003822"/>
    </source>
</evidence>
<dbReference type="HAMAP" id="MF_01109">
    <property type="entry name" value="OTCase"/>
    <property type="match status" value="1"/>
</dbReference>
<dbReference type="InterPro" id="IPR036901">
    <property type="entry name" value="Asp/Orn_carbamoylTrfase_sf"/>
</dbReference>
<feature type="binding site" evidence="8">
    <location>
        <position position="240"/>
    </location>
    <ligand>
        <name>L-ornithine</name>
        <dbReference type="ChEBI" id="CHEBI:46911"/>
    </ligand>
</feature>
<reference evidence="11 12" key="1">
    <citation type="submission" date="2018-05" db="EMBL/GenBank/DDBJ databases">
        <title>Genomic Encyclopedia of Type Strains, Phase IV (KMG-IV): sequencing the most valuable type-strain genomes for metagenomic binning, comparative biology and taxonomic classification.</title>
        <authorList>
            <person name="Goeker M."/>
        </authorList>
    </citation>
    <scope>NUCLEOTIDE SEQUENCE [LARGE SCALE GENOMIC DNA]</scope>
    <source>
        <strain evidence="11 12">DSM 18773</strain>
    </source>
</reference>
<dbReference type="OrthoDB" id="9802587at2"/>
<protein>
    <recommendedName>
        <fullName evidence="5 8">Ornithine carbamoyltransferase</fullName>
        <shortName evidence="8">OTCase</shortName>
        <ecNumber evidence="4 8">2.1.3.3</ecNumber>
    </recommendedName>
</protein>
<dbReference type="GO" id="GO:0005737">
    <property type="term" value="C:cytoplasm"/>
    <property type="evidence" value="ECO:0007669"/>
    <property type="project" value="UniProtKB-SubCell"/>
</dbReference>